<dbReference type="eggNOG" id="ENOG502T2AF">
    <property type="taxonomic scope" value="Eukaryota"/>
</dbReference>
<accession>G0QV98</accession>
<sequence length="132" mass="16039">MKIIEEIQQEVDKQIMLIDPNARRKYMKISDSLRKELFDLVYSQNKSPFEAAKILNINYNSVKTILANFKNRNVQKTKKKTQVLKKNIVLVYPNNNQELQYQQIQQIQQKQYWDLIRFHIFRNLLFQQSQIY</sequence>
<dbReference type="RefSeq" id="XP_004032443.1">
    <property type="nucleotide sequence ID" value="XM_004032395.1"/>
</dbReference>
<gene>
    <name evidence="1" type="ORF">IMG5_122310</name>
</gene>
<dbReference type="OrthoDB" id="303704at2759"/>
<evidence type="ECO:0000313" key="2">
    <source>
        <dbReference type="Proteomes" id="UP000008983"/>
    </source>
</evidence>
<dbReference type="Proteomes" id="UP000008983">
    <property type="component" value="Unassembled WGS sequence"/>
</dbReference>
<dbReference type="AlphaFoldDB" id="G0QV98"/>
<evidence type="ECO:0000313" key="1">
    <source>
        <dbReference type="EMBL" id="EGR30856.1"/>
    </source>
</evidence>
<proteinExistence type="predicted"/>
<dbReference type="EMBL" id="GL983937">
    <property type="protein sequence ID" value="EGR30856.1"/>
    <property type="molecule type" value="Genomic_DNA"/>
</dbReference>
<reference evidence="1 2" key="1">
    <citation type="submission" date="2011-07" db="EMBL/GenBank/DDBJ databases">
        <authorList>
            <person name="Coyne R."/>
            <person name="Brami D."/>
            <person name="Johnson J."/>
            <person name="Hostetler J."/>
            <person name="Hannick L."/>
            <person name="Clark T."/>
            <person name="Cassidy-Hanley D."/>
            <person name="Inman J."/>
        </authorList>
    </citation>
    <scope>NUCLEOTIDE SEQUENCE [LARGE SCALE GENOMIC DNA]</scope>
    <source>
        <strain evidence="1 2">G5</strain>
    </source>
</reference>
<dbReference type="GeneID" id="14906977"/>
<name>G0QV98_ICHMU</name>
<keyword evidence="2" id="KW-1185">Reference proteome</keyword>
<organism evidence="1 2">
    <name type="scientific">Ichthyophthirius multifiliis</name>
    <name type="common">White spot disease agent</name>
    <name type="synonym">Ich</name>
    <dbReference type="NCBI Taxonomy" id="5932"/>
    <lineage>
        <taxon>Eukaryota</taxon>
        <taxon>Sar</taxon>
        <taxon>Alveolata</taxon>
        <taxon>Ciliophora</taxon>
        <taxon>Intramacronucleata</taxon>
        <taxon>Oligohymenophorea</taxon>
        <taxon>Hymenostomatida</taxon>
        <taxon>Ophryoglenina</taxon>
        <taxon>Ichthyophthirius</taxon>
    </lineage>
</organism>
<dbReference type="InParanoid" id="G0QV98"/>
<protein>
    <submittedName>
        <fullName evidence="1">Uncharacterized protein</fullName>
    </submittedName>
</protein>